<dbReference type="WBParaSite" id="Csp11.Scaffold629.g14014.t1">
    <property type="protein sequence ID" value="Csp11.Scaffold629.g14014.t1"/>
    <property type="gene ID" value="Csp11.Scaffold629.g14014"/>
</dbReference>
<dbReference type="Proteomes" id="UP000095282">
    <property type="component" value="Unplaced"/>
</dbReference>
<evidence type="ECO:0000313" key="2">
    <source>
        <dbReference type="WBParaSite" id="Csp11.Scaffold629.g14014.t1"/>
    </source>
</evidence>
<dbReference type="AlphaFoldDB" id="A0A1I7U1W4"/>
<proteinExistence type="predicted"/>
<organism evidence="1 2">
    <name type="scientific">Caenorhabditis tropicalis</name>
    <dbReference type="NCBI Taxonomy" id="1561998"/>
    <lineage>
        <taxon>Eukaryota</taxon>
        <taxon>Metazoa</taxon>
        <taxon>Ecdysozoa</taxon>
        <taxon>Nematoda</taxon>
        <taxon>Chromadorea</taxon>
        <taxon>Rhabditida</taxon>
        <taxon>Rhabditina</taxon>
        <taxon>Rhabditomorpha</taxon>
        <taxon>Rhabditoidea</taxon>
        <taxon>Rhabditidae</taxon>
        <taxon>Peloderinae</taxon>
        <taxon>Caenorhabditis</taxon>
    </lineage>
</organism>
<name>A0A1I7U1W4_9PELO</name>
<accession>A0A1I7U1W4</accession>
<keyword evidence="1" id="KW-1185">Reference proteome</keyword>
<sequence length="72" mass="8288">MLTGRRMQQGMGTSHDTSIIRVNRIPNRTHTECMLYQGKTSTITQETSSKLSRKLRISMLHTITLIIVTNWL</sequence>
<protein>
    <submittedName>
        <fullName evidence="2">AC4</fullName>
    </submittedName>
</protein>
<reference evidence="2" key="1">
    <citation type="submission" date="2016-11" db="UniProtKB">
        <authorList>
            <consortium name="WormBaseParasite"/>
        </authorList>
    </citation>
    <scope>IDENTIFICATION</scope>
</reference>
<evidence type="ECO:0000313" key="1">
    <source>
        <dbReference type="Proteomes" id="UP000095282"/>
    </source>
</evidence>